<evidence type="ECO:0000256" key="1">
    <source>
        <dbReference type="SAM" id="MobiDB-lite"/>
    </source>
</evidence>
<accession>A0A8J2SDQ9</accession>
<dbReference type="Proteomes" id="UP000789595">
    <property type="component" value="Unassembled WGS sequence"/>
</dbReference>
<sequence length="362" mass="41137">MSETKAPRPRNVLIAEFEGLSKEDASQALRDAGGDLEKARALVRRRRANPDDTDDDEPAVKAEPAPPPPPSDDEDEEESDDDDDDDYACTRAEINTPSRRWRDAVDSAQDFDEWRNNPYGKKPKAKKSKKLSDEEKARRKEERDRKREEKKREAQREKDKWAQNRQSLLEGREAKSTLASYAGKSSYLHSVGDRPNFADAKLLYVKSIKMEENDYGEKYKRLHTFAIGNDIVQWWASTSNKEAKLIGDPGCVVDFAGSISKHSEYDDCQITTVMRLKVHVVDGVRVAPTPKEKKKKGQKLSDDAKPSPAKKPRVAGGAARQKSMDKELLRDDAVDVDDENKEIVDGNDWLKQLARQRAERRK</sequence>
<reference evidence="2" key="1">
    <citation type="submission" date="2021-11" db="EMBL/GenBank/DDBJ databases">
        <authorList>
            <consortium name="Genoscope - CEA"/>
            <person name="William W."/>
        </authorList>
    </citation>
    <scope>NUCLEOTIDE SEQUENCE</scope>
</reference>
<feature type="compositionally biased region" description="Basic and acidic residues" evidence="1">
    <location>
        <begin position="322"/>
        <end position="333"/>
    </location>
</feature>
<feature type="region of interest" description="Disordered" evidence="1">
    <location>
        <begin position="287"/>
        <end position="337"/>
    </location>
</feature>
<comment type="caution">
    <text evidence="2">The sequence shown here is derived from an EMBL/GenBank/DDBJ whole genome shotgun (WGS) entry which is preliminary data.</text>
</comment>
<gene>
    <name evidence="2" type="ORF">PECAL_1P21210</name>
</gene>
<evidence type="ECO:0000313" key="3">
    <source>
        <dbReference type="Proteomes" id="UP000789595"/>
    </source>
</evidence>
<feature type="compositionally biased region" description="Basic and acidic residues" evidence="1">
    <location>
        <begin position="130"/>
        <end position="162"/>
    </location>
</feature>
<feature type="compositionally biased region" description="Acidic residues" evidence="1">
    <location>
        <begin position="71"/>
        <end position="87"/>
    </location>
</feature>
<feature type="region of interest" description="Disordered" evidence="1">
    <location>
        <begin position="19"/>
        <end position="168"/>
    </location>
</feature>
<dbReference type="EMBL" id="CAKKNE010000001">
    <property type="protein sequence ID" value="CAH0365671.1"/>
    <property type="molecule type" value="Genomic_DNA"/>
</dbReference>
<proteinExistence type="predicted"/>
<dbReference type="AlphaFoldDB" id="A0A8J2SDQ9"/>
<protein>
    <submittedName>
        <fullName evidence="2">Uncharacterized protein</fullName>
    </submittedName>
</protein>
<keyword evidence="3" id="KW-1185">Reference proteome</keyword>
<name>A0A8J2SDQ9_9STRA</name>
<evidence type="ECO:0000313" key="2">
    <source>
        <dbReference type="EMBL" id="CAH0365671.1"/>
    </source>
</evidence>
<organism evidence="2 3">
    <name type="scientific">Pelagomonas calceolata</name>
    <dbReference type="NCBI Taxonomy" id="35677"/>
    <lineage>
        <taxon>Eukaryota</taxon>
        <taxon>Sar</taxon>
        <taxon>Stramenopiles</taxon>
        <taxon>Ochrophyta</taxon>
        <taxon>Pelagophyceae</taxon>
        <taxon>Pelagomonadales</taxon>
        <taxon>Pelagomonadaceae</taxon>
        <taxon>Pelagomonas</taxon>
    </lineage>
</organism>